<dbReference type="Gene3D" id="1.20.1280.50">
    <property type="match status" value="1"/>
</dbReference>
<feature type="domain" description="F-box/LRR-repeat protein 15/At3g58940/PEG3-like LRR" evidence="2">
    <location>
        <begin position="114"/>
        <end position="179"/>
    </location>
</feature>
<organism evidence="3 4">
    <name type="scientific">Lolium multiflorum</name>
    <name type="common">Italian ryegrass</name>
    <name type="synonym">Lolium perenne subsp. multiflorum</name>
    <dbReference type="NCBI Taxonomy" id="4521"/>
    <lineage>
        <taxon>Eukaryota</taxon>
        <taxon>Viridiplantae</taxon>
        <taxon>Streptophyta</taxon>
        <taxon>Embryophyta</taxon>
        <taxon>Tracheophyta</taxon>
        <taxon>Spermatophyta</taxon>
        <taxon>Magnoliopsida</taxon>
        <taxon>Liliopsida</taxon>
        <taxon>Poales</taxon>
        <taxon>Poaceae</taxon>
        <taxon>BOP clade</taxon>
        <taxon>Pooideae</taxon>
        <taxon>Poodae</taxon>
        <taxon>Poeae</taxon>
        <taxon>Poeae Chloroplast Group 2 (Poeae type)</taxon>
        <taxon>Loliodinae</taxon>
        <taxon>Loliinae</taxon>
        <taxon>Lolium</taxon>
    </lineage>
</organism>
<gene>
    <name evidence="3" type="ORF">QYE76_060833</name>
</gene>
<proteinExistence type="predicted"/>
<name>A0AAD8S165_LOLMU</name>
<dbReference type="InterPro" id="IPR036047">
    <property type="entry name" value="F-box-like_dom_sf"/>
</dbReference>
<evidence type="ECO:0008006" key="5">
    <source>
        <dbReference type="Google" id="ProtNLM"/>
    </source>
</evidence>
<dbReference type="InterPro" id="IPR055411">
    <property type="entry name" value="LRR_FXL15/At3g58940/PEG3-like"/>
</dbReference>
<evidence type="ECO:0000313" key="4">
    <source>
        <dbReference type="Proteomes" id="UP001231189"/>
    </source>
</evidence>
<evidence type="ECO:0000313" key="3">
    <source>
        <dbReference type="EMBL" id="KAK1643028.1"/>
    </source>
</evidence>
<dbReference type="FunFam" id="1.20.1280.50:FF:000037">
    <property type="entry name" value="F-box protein SKIP19"/>
    <property type="match status" value="1"/>
</dbReference>
<dbReference type="PANTHER" id="PTHR38926:SF46">
    <property type="entry name" value="F-BOX DOMAIN-CONTAINING PROTEIN"/>
    <property type="match status" value="1"/>
</dbReference>
<sequence length="215" mass="24310">MDAAPPPVPEEPPAQDWSLLPLDLLSAVFIRLGLVEVLRGAGIVCRSWLDAAKVPDLWRVVDMENHIISFEYLDVWRARAKAAVDRSDGQLREFAGRRFVNAELMQYIVERSPLLTTLRLESCSSGVFSYRLASLMRESPLRELRSLILENVYITVKKLTCVLKNCPALEVLTVRNCSGMYSEDEETLRAKFARIKTLTFKCEDDDGVCCCGCDF</sequence>
<dbReference type="SUPFAM" id="SSF52047">
    <property type="entry name" value="RNI-like"/>
    <property type="match status" value="1"/>
</dbReference>
<dbReference type="InterPro" id="IPR032675">
    <property type="entry name" value="LRR_dom_sf"/>
</dbReference>
<dbReference type="AlphaFoldDB" id="A0AAD8S165"/>
<evidence type="ECO:0000259" key="1">
    <source>
        <dbReference type="Pfam" id="PF12937"/>
    </source>
</evidence>
<dbReference type="PANTHER" id="PTHR38926">
    <property type="entry name" value="F-BOX DOMAIN CONTAINING PROTEIN, EXPRESSED"/>
    <property type="match status" value="1"/>
</dbReference>
<feature type="domain" description="F-box" evidence="1">
    <location>
        <begin position="17"/>
        <end position="62"/>
    </location>
</feature>
<dbReference type="Pfam" id="PF12937">
    <property type="entry name" value="F-box-like"/>
    <property type="match status" value="1"/>
</dbReference>
<evidence type="ECO:0000259" key="2">
    <source>
        <dbReference type="Pfam" id="PF24758"/>
    </source>
</evidence>
<dbReference type="InterPro" id="IPR001810">
    <property type="entry name" value="F-box_dom"/>
</dbReference>
<dbReference type="EMBL" id="JAUUTY010000004">
    <property type="protein sequence ID" value="KAK1643028.1"/>
    <property type="molecule type" value="Genomic_DNA"/>
</dbReference>
<dbReference type="SUPFAM" id="SSF81383">
    <property type="entry name" value="F-box domain"/>
    <property type="match status" value="1"/>
</dbReference>
<protein>
    <recommendedName>
        <fullName evidence="5">F-box domain-containing protein</fullName>
    </recommendedName>
</protein>
<dbReference type="Pfam" id="PF24758">
    <property type="entry name" value="LRR_At5g56370"/>
    <property type="match status" value="1"/>
</dbReference>
<reference evidence="3" key="1">
    <citation type="submission" date="2023-07" db="EMBL/GenBank/DDBJ databases">
        <title>A chromosome-level genome assembly of Lolium multiflorum.</title>
        <authorList>
            <person name="Chen Y."/>
            <person name="Copetti D."/>
            <person name="Kolliker R."/>
            <person name="Studer B."/>
        </authorList>
    </citation>
    <scope>NUCLEOTIDE SEQUENCE</scope>
    <source>
        <strain evidence="3">02402/16</strain>
        <tissue evidence="3">Leaf</tissue>
    </source>
</reference>
<keyword evidence="4" id="KW-1185">Reference proteome</keyword>
<dbReference type="Proteomes" id="UP001231189">
    <property type="component" value="Unassembled WGS sequence"/>
</dbReference>
<accession>A0AAD8S165</accession>
<comment type="caution">
    <text evidence="3">The sequence shown here is derived from an EMBL/GenBank/DDBJ whole genome shotgun (WGS) entry which is preliminary data.</text>
</comment>
<dbReference type="Gene3D" id="3.80.10.10">
    <property type="entry name" value="Ribonuclease Inhibitor"/>
    <property type="match status" value="1"/>
</dbReference>